<name>A0A1B9GG63_9TREE</name>
<dbReference type="OrthoDB" id="14527at2759"/>
<feature type="region of interest" description="Disordered" evidence="1">
    <location>
        <begin position="549"/>
        <end position="568"/>
    </location>
</feature>
<reference evidence="2" key="3">
    <citation type="submission" date="2014-01" db="EMBL/GenBank/DDBJ databases">
        <title>Evolution of pathogenesis and genome organization in the Tremellales.</title>
        <authorList>
            <person name="Cuomo C."/>
            <person name="Litvintseva A."/>
            <person name="Heitman J."/>
            <person name="Chen Y."/>
            <person name="Sun S."/>
            <person name="Springer D."/>
            <person name="Dromer F."/>
            <person name="Young S."/>
            <person name="Zeng Q."/>
            <person name="Chapman S."/>
            <person name="Gujja S."/>
            <person name="Saif S."/>
            <person name="Birren B."/>
        </authorList>
    </citation>
    <scope>NUCLEOTIDE SEQUENCE</scope>
    <source>
        <strain evidence="2">CBS 10118</strain>
    </source>
</reference>
<protein>
    <recommendedName>
        <fullName evidence="5">DUF1308 domain-containing protein</fullName>
    </recommendedName>
</protein>
<evidence type="ECO:0000313" key="3">
    <source>
        <dbReference type="EMBL" id="WVW80877.1"/>
    </source>
</evidence>
<feature type="compositionally biased region" description="Basic residues" evidence="1">
    <location>
        <begin position="469"/>
        <end position="481"/>
    </location>
</feature>
<organism evidence="2">
    <name type="scientific">Kwoniella bestiolae CBS 10118</name>
    <dbReference type="NCBI Taxonomy" id="1296100"/>
    <lineage>
        <taxon>Eukaryota</taxon>
        <taxon>Fungi</taxon>
        <taxon>Dikarya</taxon>
        <taxon>Basidiomycota</taxon>
        <taxon>Agaricomycotina</taxon>
        <taxon>Tremellomycetes</taxon>
        <taxon>Tremellales</taxon>
        <taxon>Cryptococcaceae</taxon>
        <taxon>Kwoniella</taxon>
    </lineage>
</organism>
<accession>A0A1B9GG63</accession>
<keyword evidence="4" id="KW-1185">Reference proteome</keyword>
<feature type="region of interest" description="Disordered" evidence="1">
    <location>
        <begin position="459"/>
        <end position="495"/>
    </location>
</feature>
<dbReference type="VEuPathDB" id="FungiDB:I302_01562"/>
<dbReference type="RefSeq" id="XP_019051114.1">
    <property type="nucleotide sequence ID" value="XM_019188236.1"/>
</dbReference>
<sequence>MESISSAQIQITDLLQSIQQFIATEADQAIIHPPIIDWHHPNSYRQNTIVGLKKFLQSVENERDYITSLAESEVPPLEVASNIPYYQAVWEQVRYAQWPIISIGQLFRCDEGNRKLQIKVDLVEDGGRGWVKVNTIKESRLMAEFREQDSYLNSDYADEDDSDSSTSAGPSKQPLANSLITQAKLLLKASQIHPRIDGCPPPKVKYVLNRLEETPLGGYEDPRIPETFQTIRQMGIDLILSSSRRTIPKRPIRKAVHPTHKILLDLSVLVALCCDSTHLPLPNSPEELESRFRRLRLTADGEVVLADHIPVTKDLRDQLEWEMIHPLIQELLDRLTPICDNQGEGGKVEFWVTHEVRGRLPGIVDIIGGQNEKRRAKIMFSPEVTPEGEGDFWEGSRWKEVIESEQGAILRDMRINVLPPQYTGEGCNADEMDTSFRKGFVSTVQKMLDIVEIQEYNKSNPSPVNQVKPKAKSQDKKRRSKNPNNPPKEGITVESKLPSIHTLRTFLVGFEKNWTVLTNNRGSVGKVLREMRIDEGLGYVVDRKDQSEVNGSMEGQTGGGVEREEGDGKVDIWVVNPSSLSEWRRKEVEQKNAKLREYLGDPGNEKSYRDWLVENDQLDVEEGNRWKKANRTGT</sequence>
<gene>
    <name evidence="2" type="ORF">I302_01562</name>
    <name evidence="3" type="ORF">I302_102867</name>
</gene>
<dbReference type="Proteomes" id="UP000092730">
    <property type="component" value="Chromosome 1"/>
</dbReference>
<reference evidence="2" key="1">
    <citation type="submission" date="2013-07" db="EMBL/GenBank/DDBJ databases">
        <title>The Genome Sequence of Cryptococcus bestiolae CBS10118.</title>
        <authorList>
            <consortium name="The Broad Institute Genome Sequencing Platform"/>
            <person name="Cuomo C."/>
            <person name="Litvintseva A."/>
            <person name="Chen Y."/>
            <person name="Heitman J."/>
            <person name="Sun S."/>
            <person name="Springer D."/>
            <person name="Dromer F."/>
            <person name="Young S.K."/>
            <person name="Zeng Q."/>
            <person name="Gargeya S."/>
            <person name="Fitzgerald M."/>
            <person name="Abouelleil A."/>
            <person name="Alvarado L."/>
            <person name="Berlin A.M."/>
            <person name="Chapman S.B."/>
            <person name="Dewar J."/>
            <person name="Goldberg J."/>
            <person name="Griggs A."/>
            <person name="Gujja S."/>
            <person name="Hansen M."/>
            <person name="Howarth C."/>
            <person name="Imamovic A."/>
            <person name="Larimer J."/>
            <person name="McCowan C."/>
            <person name="Murphy C."/>
            <person name="Pearson M."/>
            <person name="Priest M."/>
            <person name="Roberts A."/>
            <person name="Saif S."/>
            <person name="Shea T."/>
            <person name="Sykes S."/>
            <person name="Wortman J."/>
            <person name="Nusbaum C."/>
            <person name="Birren B."/>
        </authorList>
    </citation>
    <scope>NUCLEOTIDE SEQUENCE [LARGE SCALE GENOMIC DNA]</scope>
    <source>
        <strain evidence="2">CBS 10118</strain>
    </source>
</reference>
<dbReference type="EMBL" id="KI894018">
    <property type="protein sequence ID" value="OCF30044.1"/>
    <property type="molecule type" value="Genomic_DNA"/>
</dbReference>
<dbReference type="GeneID" id="30205961"/>
<dbReference type="PANTHER" id="PTHR13379:SF0">
    <property type="entry name" value="UPF0415 PROTEIN C7ORF25"/>
    <property type="match status" value="1"/>
</dbReference>
<dbReference type="PANTHER" id="PTHR13379">
    <property type="entry name" value="UNCHARACTERIZED DUF1308"/>
    <property type="match status" value="1"/>
</dbReference>
<evidence type="ECO:0000313" key="4">
    <source>
        <dbReference type="Proteomes" id="UP000092730"/>
    </source>
</evidence>
<evidence type="ECO:0000313" key="2">
    <source>
        <dbReference type="EMBL" id="OCF30044.1"/>
    </source>
</evidence>
<dbReference type="AlphaFoldDB" id="A0A1B9GG63"/>
<reference evidence="3" key="4">
    <citation type="submission" date="2024-02" db="EMBL/GenBank/DDBJ databases">
        <title>Comparative genomics of Cryptococcus and Kwoniella reveals pathogenesis evolution and contrasting modes of karyotype evolution via chromosome fusion or intercentromeric recombination.</title>
        <authorList>
            <person name="Coelho M.A."/>
            <person name="David-Palma M."/>
            <person name="Shea T."/>
            <person name="Bowers K."/>
            <person name="McGinley-Smith S."/>
            <person name="Mohammad A.W."/>
            <person name="Gnirke A."/>
            <person name="Yurkov A.M."/>
            <person name="Nowrousian M."/>
            <person name="Sun S."/>
            <person name="Cuomo C.A."/>
            <person name="Heitman J."/>
        </authorList>
    </citation>
    <scope>NUCLEOTIDE SEQUENCE</scope>
    <source>
        <strain evidence="3">CBS 10118</strain>
    </source>
</reference>
<dbReference type="KEGG" id="kbi:30205961"/>
<feature type="region of interest" description="Disordered" evidence="1">
    <location>
        <begin position="154"/>
        <end position="174"/>
    </location>
</feature>
<evidence type="ECO:0000256" key="1">
    <source>
        <dbReference type="SAM" id="MobiDB-lite"/>
    </source>
</evidence>
<proteinExistence type="predicted"/>
<evidence type="ECO:0008006" key="5">
    <source>
        <dbReference type="Google" id="ProtNLM"/>
    </source>
</evidence>
<dbReference type="EMBL" id="CP144541">
    <property type="protein sequence ID" value="WVW80877.1"/>
    <property type="molecule type" value="Genomic_DNA"/>
</dbReference>
<reference evidence="3" key="2">
    <citation type="submission" date="2013-07" db="EMBL/GenBank/DDBJ databases">
        <authorList>
            <consortium name="The Broad Institute Genome Sequencing Platform"/>
            <person name="Cuomo C."/>
            <person name="Litvintseva A."/>
            <person name="Chen Y."/>
            <person name="Heitman J."/>
            <person name="Sun S."/>
            <person name="Springer D."/>
            <person name="Dromer F."/>
            <person name="Young S.K."/>
            <person name="Zeng Q."/>
            <person name="Gargeya S."/>
            <person name="Fitzgerald M."/>
            <person name="Abouelleil A."/>
            <person name="Alvarado L."/>
            <person name="Berlin A.M."/>
            <person name="Chapman S.B."/>
            <person name="Dewar J."/>
            <person name="Goldberg J."/>
            <person name="Griggs A."/>
            <person name="Gujja S."/>
            <person name="Hansen M."/>
            <person name="Howarth C."/>
            <person name="Imamovic A."/>
            <person name="Larimer J."/>
            <person name="McCowan C."/>
            <person name="Murphy C."/>
            <person name="Pearson M."/>
            <person name="Priest M."/>
            <person name="Roberts A."/>
            <person name="Saif S."/>
            <person name="Shea T."/>
            <person name="Sykes S."/>
            <person name="Wortman J."/>
            <person name="Nusbaum C."/>
            <person name="Birren B."/>
        </authorList>
    </citation>
    <scope>NUCLEOTIDE SEQUENCE</scope>
    <source>
        <strain evidence="3">CBS 10118</strain>
    </source>
</reference>